<evidence type="ECO:0000259" key="1">
    <source>
        <dbReference type="Pfam" id="PF13349"/>
    </source>
</evidence>
<dbReference type="Pfam" id="PF13349">
    <property type="entry name" value="DUF4097"/>
    <property type="match status" value="1"/>
</dbReference>
<proteinExistence type="predicted"/>
<protein>
    <recommendedName>
        <fullName evidence="1">DUF4097 domain-containing protein</fullName>
    </recommendedName>
</protein>
<dbReference type="OrthoDB" id="10019886at2"/>
<reference evidence="2 3" key="1">
    <citation type="journal article" date="2012" name="J. Bacteriol.">
        <title>Complete Genome Sequence of the Thermophilic, Piezophilic, Heterotrophic Bacterium Marinitoga piezophila KA3.</title>
        <authorList>
            <person name="Lucas S."/>
            <person name="Han J."/>
            <person name="Lapidus A."/>
            <person name="Cheng J.F."/>
            <person name="Goodwin L.A."/>
            <person name="Pitluck S."/>
            <person name="Peters L."/>
            <person name="Mikhailova N."/>
            <person name="Teshima H."/>
            <person name="Detter J.C."/>
            <person name="Han C."/>
            <person name="Tapia R."/>
            <person name="Land M."/>
            <person name="Hauser L."/>
            <person name="Kyrpides N.C."/>
            <person name="Ivanova N."/>
            <person name="Pagani I."/>
            <person name="Vannier P."/>
            <person name="Oger P."/>
            <person name="Bartlett D.H."/>
            <person name="Noll K.M."/>
            <person name="Woyke T."/>
            <person name="Jebbar M."/>
        </authorList>
    </citation>
    <scope>NUCLEOTIDE SEQUENCE [LARGE SCALE GENOMIC DNA]</scope>
    <source>
        <strain evidence="3">DSM 14283 / JCM 11233 / KA3</strain>
    </source>
</reference>
<dbReference type="HOGENOM" id="CLU_893721_0_0_0"/>
<dbReference type="AlphaFoldDB" id="H2J5C8"/>
<gene>
    <name evidence="2" type="ordered locus">Marpi_0545</name>
</gene>
<dbReference type="InterPro" id="IPR025164">
    <property type="entry name" value="Toastrack_DUF4097"/>
</dbReference>
<dbReference type="eggNOG" id="COG3595">
    <property type="taxonomic scope" value="Bacteria"/>
</dbReference>
<organism evidence="2 3">
    <name type="scientific">Marinitoga piezophila (strain DSM 14283 / JCM 11233 / KA3)</name>
    <dbReference type="NCBI Taxonomy" id="443254"/>
    <lineage>
        <taxon>Bacteria</taxon>
        <taxon>Thermotogati</taxon>
        <taxon>Thermotogota</taxon>
        <taxon>Thermotogae</taxon>
        <taxon>Petrotogales</taxon>
        <taxon>Petrotogaceae</taxon>
        <taxon>Marinitoga</taxon>
    </lineage>
</organism>
<evidence type="ECO:0000313" key="3">
    <source>
        <dbReference type="Proteomes" id="UP000007161"/>
    </source>
</evidence>
<keyword evidence="3" id="KW-1185">Reference proteome</keyword>
<feature type="domain" description="DUF4097" evidence="1">
    <location>
        <begin position="86"/>
        <end position="216"/>
    </location>
</feature>
<dbReference type="RefSeq" id="WP_014296058.1">
    <property type="nucleotide sequence ID" value="NC_016751.1"/>
</dbReference>
<name>H2J5C8_MARPK</name>
<evidence type="ECO:0000313" key="2">
    <source>
        <dbReference type="EMBL" id="AEX84986.1"/>
    </source>
</evidence>
<dbReference type="Proteomes" id="UP000007161">
    <property type="component" value="Chromosome"/>
</dbReference>
<sequence length="311" mass="34665">MNGILTRDGVKKIVIKAVGIDLDVVSSKNETNIFEYDDLPSDCEIVENVKGDTWIIEVKKEENSFLKKFFGFSGGVYGDATLKISKDIEELSINSVTGDCDCNGITLKKFDIKTVSGDTDINNSSIDVINFSSTSGDLDISKTPCKVIDFKNVSGDLSVDYLIEDFEKVYVKNVSGDCDLVIAGNEKVYVNKKTASGDIYLKGIDVEFNQKRENRIIDFISVSGDLNIELKRIENVEKINKENNKVNENLKDSSNLKEENMVLTIEEKKILELLLTEKITRSFAIELLESIGYTEENAVKFLDEMLGGGNK</sequence>
<accession>H2J5C8</accession>
<dbReference type="EMBL" id="CP003257">
    <property type="protein sequence ID" value="AEX84986.1"/>
    <property type="molecule type" value="Genomic_DNA"/>
</dbReference>
<dbReference type="STRING" id="443254.Marpi_0545"/>
<dbReference type="KEGG" id="mpz:Marpi_0545"/>
<reference evidence="3" key="2">
    <citation type="submission" date="2012-01" db="EMBL/GenBank/DDBJ databases">
        <title>Complete sequence of chromosome of Marinitoga piezophila KA3.</title>
        <authorList>
            <person name="Lucas S."/>
            <person name="Han J."/>
            <person name="Lapidus A."/>
            <person name="Cheng J.-F."/>
            <person name="Goodwin L."/>
            <person name="Pitluck S."/>
            <person name="Peters L."/>
            <person name="Mikhailova N."/>
            <person name="Teshima H."/>
            <person name="Detter J.C."/>
            <person name="Han C."/>
            <person name="Tapia R."/>
            <person name="Land M."/>
            <person name="Hauser L."/>
            <person name="Kyrpides N."/>
            <person name="Ivanova N."/>
            <person name="Pagani I."/>
            <person name="Jebbar M."/>
            <person name="Vannier P."/>
            <person name="Oger P."/>
            <person name="Cario A."/>
            <person name="Bartlett D."/>
            <person name="Noll K.M."/>
            <person name="Woyke T."/>
        </authorList>
    </citation>
    <scope>NUCLEOTIDE SEQUENCE [LARGE SCALE GENOMIC DNA]</scope>
    <source>
        <strain evidence="3">DSM 14283 / JCM 11233 / KA3</strain>
    </source>
</reference>